<accession>A0AAE3GTS0</accession>
<dbReference type="InterPro" id="IPR013424">
    <property type="entry name" value="Ice-binding_C"/>
</dbReference>
<dbReference type="EMBL" id="JAMZMM010000177">
    <property type="protein sequence ID" value="MCP2730194.1"/>
    <property type="molecule type" value="Genomic_DNA"/>
</dbReference>
<keyword evidence="1" id="KW-0732">Signal</keyword>
<protein>
    <submittedName>
        <fullName evidence="3">PEP-CTERM sorting domain-containing protein</fullName>
    </submittedName>
</protein>
<name>A0AAE3GTS0_9CYAN</name>
<keyword evidence="4" id="KW-1185">Reference proteome</keyword>
<dbReference type="Proteomes" id="UP001204953">
    <property type="component" value="Unassembled WGS sequence"/>
</dbReference>
<sequence length="192" mass="19921">MFTSTFVKKLSISAVGAACLSLGAAGSAQAITLSPGGWNDFIFGDVGEVANPGTFDFTVPKQGGILKVTDAYSVGDVFDIFNLGTLLGGTSFVEQGESITGDPDKAYADSHYSSGRFVLAEGNYSISIKPSVSPAQIGKAYIRWDEAIIPTEPPTDNGVASVPEPSSVLSLLALGAIGIVSNLKRKLQIKAE</sequence>
<evidence type="ECO:0000313" key="3">
    <source>
        <dbReference type="EMBL" id="MCP2730194.1"/>
    </source>
</evidence>
<dbReference type="RefSeq" id="WP_254012959.1">
    <property type="nucleotide sequence ID" value="NZ_JAMZMM010000177.1"/>
</dbReference>
<feature type="signal peptide" evidence="1">
    <location>
        <begin position="1"/>
        <end position="30"/>
    </location>
</feature>
<evidence type="ECO:0000259" key="2">
    <source>
        <dbReference type="Pfam" id="PF07589"/>
    </source>
</evidence>
<reference evidence="3" key="1">
    <citation type="submission" date="2022-06" db="EMBL/GenBank/DDBJ databases">
        <title>New cyanobacteria of genus Symplocastrum in benthos of Lake Baikal.</title>
        <authorList>
            <person name="Sorokovikova E."/>
            <person name="Tikhonova I."/>
            <person name="Krasnopeev A."/>
            <person name="Evseev P."/>
            <person name="Gladkikh A."/>
            <person name="Belykh O."/>
        </authorList>
    </citation>
    <scope>NUCLEOTIDE SEQUENCE</scope>
    <source>
        <strain evidence="3">BBK-W-15</strain>
    </source>
</reference>
<evidence type="ECO:0000256" key="1">
    <source>
        <dbReference type="SAM" id="SignalP"/>
    </source>
</evidence>
<proteinExistence type="predicted"/>
<feature type="chain" id="PRO_5042246478" evidence="1">
    <location>
        <begin position="31"/>
        <end position="192"/>
    </location>
</feature>
<evidence type="ECO:0000313" key="4">
    <source>
        <dbReference type="Proteomes" id="UP001204953"/>
    </source>
</evidence>
<dbReference type="AlphaFoldDB" id="A0AAE3GTS0"/>
<gene>
    <name evidence="3" type="ORF">NJ959_17320</name>
</gene>
<comment type="caution">
    <text evidence="3">The sequence shown here is derived from an EMBL/GenBank/DDBJ whole genome shotgun (WGS) entry which is preliminary data.</text>
</comment>
<dbReference type="Pfam" id="PF07589">
    <property type="entry name" value="PEP-CTERM"/>
    <property type="match status" value="1"/>
</dbReference>
<feature type="domain" description="Ice-binding protein C-terminal" evidence="2">
    <location>
        <begin position="161"/>
        <end position="181"/>
    </location>
</feature>
<dbReference type="NCBIfam" id="TIGR02595">
    <property type="entry name" value="PEP_CTERM"/>
    <property type="match status" value="1"/>
</dbReference>
<organism evidence="3 4">
    <name type="scientific">Limnofasciculus baicalensis BBK-W-15</name>
    <dbReference type="NCBI Taxonomy" id="2699891"/>
    <lineage>
        <taxon>Bacteria</taxon>
        <taxon>Bacillati</taxon>
        <taxon>Cyanobacteriota</taxon>
        <taxon>Cyanophyceae</taxon>
        <taxon>Coleofasciculales</taxon>
        <taxon>Coleofasciculaceae</taxon>
        <taxon>Limnofasciculus</taxon>
        <taxon>Limnofasciculus baicalensis</taxon>
    </lineage>
</organism>